<evidence type="ECO:0000313" key="3">
    <source>
        <dbReference type="Proteomes" id="UP001497497"/>
    </source>
</evidence>
<dbReference type="PANTHER" id="PTHR21093">
    <property type="entry name" value="DIVERGENT PROTEIN KINASE DOMAIN 1C-RELATED"/>
    <property type="match status" value="1"/>
</dbReference>
<protein>
    <recommendedName>
        <fullName evidence="1">FAM69 protein-kinase domain-containing protein</fullName>
    </recommendedName>
</protein>
<organism evidence="2 3">
    <name type="scientific">Lymnaea stagnalis</name>
    <name type="common">Great pond snail</name>
    <name type="synonym">Helix stagnalis</name>
    <dbReference type="NCBI Taxonomy" id="6523"/>
    <lineage>
        <taxon>Eukaryota</taxon>
        <taxon>Metazoa</taxon>
        <taxon>Spiralia</taxon>
        <taxon>Lophotrochozoa</taxon>
        <taxon>Mollusca</taxon>
        <taxon>Gastropoda</taxon>
        <taxon>Heterobranchia</taxon>
        <taxon>Euthyneura</taxon>
        <taxon>Panpulmonata</taxon>
        <taxon>Hygrophila</taxon>
        <taxon>Lymnaeoidea</taxon>
        <taxon>Lymnaeidae</taxon>
        <taxon>Lymnaea</taxon>
    </lineage>
</organism>
<proteinExistence type="predicted"/>
<dbReference type="EMBL" id="CAXITT010000020">
    <property type="protein sequence ID" value="CAL1527642.1"/>
    <property type="molecule type" value="Genomic_DNA"/>
</dbReference>
<gene>
    <name evidence="2" type="ORF">GSLYS_00001812001</name>
</gene>
<dbReference type="PANTHER" id="PTHR21093:SF2">
    <property type="entry name" value="DIVERGENT PROTEIN KINASE DOMAIN 1C"/>
    <property type="match status" value="1"/>
</dbReference>
<reference evidence="2 3" key="1">
    <citation type="submission" date="2024-04" db="EMBL/GenBank/DDBJ databases">
        <authorList>
            <consortium name="Genoscope - CEA"/>
            <person name="William W."/>
        </authorList>
    </citation>
    <scope>NUCLEOTIDE SEQUENCE [LARGE SCALE GENOMIC DNA]</scope>
</reference>
<evidence type="ECO:0000259" key="1">
    <source>
        <dbReference type="Pfam" id="PF12260"/>
    </source>
</evidence>
<name>A0AAV2H2M2_LYMST</name>
<accession>A0AAV2H2M2</accession>
<keyword evidence="3" id="KW-1185">Reference proteome</keyword>
<dbReference type="Proteomes" id="UP001497497">
    <property type="component" value="Unassembled WGS sequence"/>
</dbReference>
<dbReference type="AlphaFoldDB" id="A0AAV2H2M2"/>
<dbReference type="Pfam" id="PF12260">
    <property type="entry name" value="PIP49_C"/>
    <property type="match status" value="1"/>
</dbReference>
<comment type="caution">
    <text evidence="2">The sequence shown here is derived from an EMBL/GenBank/DDBJ whole genome shotgun (WGS) entry which is preliminary data.</text>
</comment>
<sequence>MSRMNVSSVRDYMKSLDDELLHLLDLKHNGMGSPRIQDYIITAESLSTTSADLLKTEYGFHARENQDVLSLIWGGEYADKFRGTKTNLLFARSFWSAAKQNELRIARVFQEWHVFPKIFAACGPLYIAEYIPSLKSIDTIFAFLSTEFPSWKQRATLAKEILNFVQKTDSMELPLQLCDIKSPHFGFTPANAVRFIDADAVITDDALGHSMSMRQCLKHEDCSIFDCEGWCNENTGRCAAVRTNNNLQTVCAKVFRGSIISTFGGLLSSPPQKVAEKLPMLINQCADDITGSRGDISLRHPTQETLVTLQQYLIESLGS</sequence>
<feature type="domain" description="FAM69 protein-kinase" evidence="1">
    <location>
        <begin position="94"/>
        <end position="287"/>
    </location>
</feature>
<evidence type="ECO:0000313" key="2">
    <source>
        <dbReference type="EMBL" id="CAL1527642.1"/>
    </source>
</evidence>
<dbReference type="InterPro" id="IPR022049">
    <property type="entry name" value="FAM69_kinase_dom"/>
</dbReference>